<protein>
    <submittedName>
        <fullName evidence="1">Uncharacterized protein</fullName>
    </submittedName>
</protein>
<evidence type="ECO:0000313" key="1">
    <source>
        <dbReference type="EMBL" id="SVA97958.1"/>
    </source>
</evidence>
<sequence length="25" mass="2948">CTQVTQQKSQKLNENYSANYFVLQI</sequence>
<proteinExistence type="predicted"/>
<gene>
    <name evidence="1" type="ORF">METZ01_LOCUS150812</name>
</gene>
<dbReference type="EMBL" id="UINC01024410">
    <property type="protein sequence ID" value="SVA97958.1"/>
    <property type="molecule type" value="Genomic_DNA"/>
</dbReference>
<accession>A0A382A8S8</accession>
<feature type="non-terminal residue" evidence="1">
    <location>
        <position position="1"/>
    </location>
</feature>
<reference evidence="1" key="1">
    <citation type="submission" date="2018-05" db="EMBL/GenBank/DDBJ databases">
        <authorList>
            <person name="Lanie J.A."/>
            <person name="Ng W.-L."/>
            <person name="Kazmierczak K.M."/>
            <person name="Andrzejewski T.M."/>
            <person name="Davidsen T.M."/>
            <person name="Wayne K.J."/>
            <person name="Tettelin H."/>
            <person name="Glass J.I."/>
            <person name="Rusch D."/>
            <person name="Podicherti R."/>
            <person name="Tsui H.-C.T."/>
            <person name="Winkler M.E."/>
        </authorList>
    </citation>
    <scope>NUCLEOTIDE SEQUENCE</scope>
</reference>
<name>A0A382A8S8_9ZZZZ</name>
<organism evidence="1">
    <name type="scientific">marine metagenome</name>
    <dbReference type="NCBI Taxonomy" id="408172"/>
    <lineage>
        <taxon>unclassified sequences</taxon>
        <taxon>metagenomes</taxon>
        <taxon>ecological metagenomes</taxon>
    </lineage>
</organism>
<dbReference type="AlphaFoldDB" id="A0A382A8S8"/>
<feature type="non-terminal residue" evidence="1">
    <location>
        <position position="25"/>
    </location>
</feature>